<organism evidence="2 3">
    <name type="scientific">Arthrobacter mobilis</name>
    <dbReference type="NCBI Taxonomy" id="2724944"/>
    <lineage>
        <taxon>Bacteria</taxon>
        <taxon>Bacillati</taxon>
        <taxon>Actinomycetota</taxon>
        <taxon>Actinomycetes</taxon>
        <taxon>Micrococcales</taxon>
        <taxon>Micrococcaceae</taxon>
        <taxon>Arthrobacter</taxon>
    </lineage>
</organism>
<dbReference type="AlphaFoldDB" id="A0A7X6HBQ7"/>
<dbReference type="GO" id="GO:0016747">
    <property type="term" value="F:acyltransferase activity, transferring groups other than amino-acyl groups"/>
    <property type="evidence" value="ECO:0007669"/>
    <property type="project" value="InterPro"/>
</dbReference>
<dbReference type="Gene3D" id="3.40.630.30">
    <property type="match status" value="1"/>
</dbReference>
<feature type="domain" description="N-acetyltransferase" evidence="1">
    <location>
        <begin position="83"/>
        <end position="223"/>
    </location>
</feature>
<dbReference type="Proteomes" id="UP000544090">
    <property type="component" value="Unassembled WGS sequence"/>
</dbReference>
<sequence length="225" mass="25393">MAIDYTRDVPDNLLPAWVAGWSACRGYTPATEETGHPAIVLSDKTGDWEYFAYEPEEDEFADLASQTVRSSKRMFTVLTRNPARIRELASRYGLRVHHSDQSMMATDMSNQDAEDPWYRDPDFKTELVRNGNVHRARVTYQGEEAAHGVVAVVDSVAVFDHIETAEKYRRRGLATHVMRALIASTFEHIVETGLLIASHDGRMLYNHLGWDTVCDVLILKPADAP</sequence>
<proteinExistence type="predicted"/>
<dbReference type="SUPFAM" id="SSF55729">
    <property type="entry name" value="Acyl-CoA N-acyltransferases (Nat)"/>
    <property type="match status" value="1"/>
</dbReference>
<keyword evidence="3" id="KW-1185">Reference proteome</keyword>
<protein>
    <submittedName>
        <fullName evidence="2">GNAT family N-acetyltransferase</fullName>
    </submittedName>
</protein>
<dbReference type="RefSeq" id="WP_168484771.1">
    <property type="nucleotide sequence ID" value="NZ_JAAZSQ010000002.1"/>
</dbReference>
<dbReference type="EMBL" id="JAAZSQ010000002">
    <property type="protein sequence ID" value="NKX53414.1"/>
    <property type="molecule type" value="Genomic_DNA"/>
</dbReference>
<dbReference type="PROSITE" id="PS51186">
    <property type="entry name" value="GNAT"/>
    <property type="match status" value="1"/>
</dbReference>
<dbReference type="InterPro" id="IPR000182">
    <property type="entry name" value="GNAT_dom"/>
</dbReference>
<evidence type="ECO:0000313" key="3">
    <source>
        <dbReference type="Proteomes" id="UP000544090"/>
    </source>
</evidence>
<accession>A0A7X6HBQ7</accession>
<dbReference type="InterPro" id="IPR016181">
    <property type="entry name" value="Acyl_CoA_acyltransferase"/>
</dbReference>
<name>A0A7X6HBQ7_9MICC</name>
<dbReference type="PROSITE" id="PS51257">
    <property type="entry name" value="PROKAR_LIPOPROTEIN"/>
    <property type="match status" value="1"/>
</dbReference>
<evidence type="ECO:0000313" key="2">
    <source>
        <dbReference type="EMBL" id="NKX53414.1"/>
    </source>
</evidence>
<comment type="caution">
    <text evidence="2">The sequence shown here is derived from an EMBL/GenBank/DDBJ whole genome shotgun (WGS) entry which is preliminary data.</text>
</comment>
<reference evidence="2 3" key="1">
    <citation type="submission" date="2020-04" db="EMBL/GenBank/DDBJ databases">
        <title>Arthrobacter sp. nov.</title>
        <authorList>
            <person name="Liu S."/>
        </authorList>
    </citation>
    <scope>NUCLEOTIDE SEQUENCE [LARGE SCALE GENOMIC DNA]</scope>
    <source>
        <strain evidence="2 3">E918</strain>
    </source>
</reference>
<keyword evidence="2" id="KW-0808">Transferase</keyword>
<evidence type="ECO:0000259" key="1">
    <source>
        <dbReference type="PROSITE" id="PS51186"/>
    </source>
</evidence>
<gene>
    <name evidence="2" type="ORF">HGG74_02440</name>
</gene>